<dbReference type="Proteomes" id="UP000260058">
    <property type="component" value="Segment"/>
</dbReference>
<accession>A0A345L309</accession>
<evidence type="ECO:0000313" key="2">
    <source>
        <dbReference type="EMBL" id="AXH49661.1"/>
    </source>
</evidence>
<dbReference type="InterPro" id="IPR029432">
    <property type="entry name" value="Gp28/Gp37-like_dom"/>
</dbReference>
<evidence type="ECO:0000313" key="3">
    <source>
        <dbReference type="Proteomes" id="UP000260058"/>
    </source>
</evidence>
<sequence>MSGVRGAFATLTHDEQTERDTYKNPKAVVELRTKEMAIWSISGDYQDLKFTDKKSAAGGLTMLLPCDDHYGDYLDGQPKATVRPIVVRLPGYTTLWFITKFTRTRKGLKRYYEVEAIGALEHLAWIRLWPCPWSVAEFQPIKYWFGLGPSASMCALALTANLVRLQGELFSIPTGNLFSPSAWNVVKKALHPIIVNPRNKFLGDTSKWDSASWRMDEALTAFTEVCQANDLQIVYQFFDPDVDPQPFPEFIHLDRPKLIIDFVEKGQPVGWTGTAIDGFFRTGIQMGTDFLGWVLYPILGDDGYQKYLDQVEGTIANKPIAVYTTGKYTPADEYEQTTHTAMASRVTAGGKSPEWVNTLLVTGANMLLSGIGAAVGAALVAATGGAAAPILPFLTNLELGAFEGVVKDTVMAFHTSEDIHRANEAGPWRFRETFAESSSTGLSMETLSGMKSAHWATRPYISHAISVQNGSPYYIGKDLQLGDLVGVQMANGKVEVEYLEEITYEDSRSVRGKLTLQIGRPDAEREPGSIALGKIRRFGTWLTRAALSE</sequence>
<dbReference type="KEGG" id="vg:65114556"/>
<dbReference type="RefSeq" id="YP_010096896.1">
    <property type="nucleotide sequence ID" value="NC_055754.1"/>
</dbReference>
<organism evidence="2 3">
    <name type="scientific">Gordonia phage Frokostdame</name>
    <dbReference type="NCBI Taxonomy" id="2250320"/>
    <lineage>
        <taxon>Viruses</taxon>
        <taxon>Duplodnaviria</taxon>
        <taxon>Heunggongvirae</taxon>
        <taxon>Uroviricota</taxon>
        <taxon>Caudoviricetes</taxon>
        <taxon>Jujuvirus</taxon>
        <taxon>Jujuvirus frokostdame</taxon>
    </lineage>
</organism>
<keyword evidence="3" id="KW-1185">Reference proteome</keyword>
<protein>
    <submittedName>
        <fullName evidence="2">Minor tail protein</fullName>
    </submittedName>
</protein>
<gene>
    <name evidence="2" type="primary">19</name>
    <name evidence="2" type="ORF">SEA_FROKOSTDAME_19</name>
</gene>
<reference evidence="3" key="1">
    <citation type="submission" date="2018-06" db="EMBL/GenBank/DDBJ databases">
        <authorList>
            <person name="Zhirakovskaya E."/>
        </authorList>
    </citation>
    <scope>NUCLEOTIDE SEQUENCE [LARGE SCALE GENOMIC DNA]</scope>
</reference>
<dbReference type="EMBL" id="MH536818">
    <property type="protein sequence ID" value="AXH49661.1"/>
    <property type="molecule type" value="Genomic_DNA"/>
</dbReference>
<dbReference type="Pfam" id="PF14594">
    <property type="entry name" value="Sipho_Gp37"/>
    <property type="match status" value="1"/>
</dbReference>
<proteinExistence type="predicted"/>
<feature type="domain" description="Gp28/Gp37-like" evidence="1">
    <location>
        <begin position="29"/>
        <end position="519"/>
    </location>
</feature>
<evidence type="ECO:0000259" key="1">
    <source>
        <dbReference type="Pfam" id="PF14594"/>
    </source>
</evidence>
<name>A0A345L309_9CAUD</name>
<dbReference type="GeneID" id="65114556"/>